<feature type="transmembrane region" description="Helical" evidence="5">
    <location>
        <begin position="178"/>
        <end position="199"/>
    </location>
</feature>
<dbReference type="InterPro" id="IPR045019">
    <property type="entry name" value="BETA-OHASE-like"/>
</dbReference>
<dbReference type="PaxDb" id="3218-PP1S373_23V6.1"/>
<organism evidence="7">
    <name type="scientific">Physcomitrium patens</name>
    <name type="common">Spreading-leaved earth moss</name>
    <name type="synonym">Physcomitrella patens</name>
    <dbReference type="NCBI Taxonomy" id="3218"/>
    <lineage>
        <taxon>Eukaryota</taxon>
        <taxon>Viridiplantae</taxon>
        <taxon>Streptophyta</taxon>
        <taxon>Embryophyta</taxon>
        <taxon>Bryophyta</taxon>
        <taxon>Bryophytina</taxon>
        <taxon>Bryopsida</taxon>
        <taxon>Funariidae</taxon>
        <taxon>Funariales</taxon>
        <taxon>Funariaceae</taxon>
        <taxon>Physcomitrium</taxon>
    </lineage>
</organism>
<dbReference type="InterPro" id="IPR006694">
    <property type="entry name" value="Fatty_acid_hydroxylase"/>
</dbReference>
<dbReference type="EMBL" id="ABEU02000021">
    <property type="protein sequence ID" value="PNR32154.1"/>
    <property type="molecule type" value="Genomic_DNA"/>
</dbReference>
<comment type="similarity">
    <text evidence="1">Belongs to the sterol desaturase family.</text>
</comment>
<dbReference type="KEGG" id="ppp:112273933"/>
<keyword evidence="5" id="KW-0812">Transmembrane</keyword>
<accession>A0A2K1ISA9</accession>
<dbReference type="GO" id="GO:0005506">
    <property type="term" value="F:iron ion binding"/>
    <property type="evidence" value="ECO:0007669"/>
    <property type="project" value="InterPro"/>
</dbReference>
<dbReference type="EnsemblPlants" id="Pp3c21_16590V3.2">
    <property type="protein sequence ID" value="Pp3c21_16590V3.2"/>
    <property type="gene ID" value="Pp3c21_16590"/>
</dbReference>
<reference evidence="7 9" key="2">
    <citation type="journal article" date="2018" name="Plant J.">
        <title>The Physcomitrella patens chromosome-scale assembly reveals moss genome structure and evolution.</title>
        <authorList>
            <person name="Lang D."/>
            <person name="Ullrich K.K."/>
            <person name="Murat F."/>
            <person name="Fuchs J."/>
            <person name="Jenkins J."/>
            <person name="Haas F.B."/>
            <person name="Piednoel M."/>
            <person name="Gundlach H."/>
            <person name="Van Bel M."/>
            <person name="Meyberg R."/>
            <person name="Vives C."/>
            <person name="Morata J."/>
            <person name="Symeonidi A."/>
            <person name="Hiss M."/>
            <person name="Muchero W."/>
            <person name="Kamisugi Y."/>
            <person name="Saleh O."/>
            <person name="Blanc G."/>
            <person name="Decker E.L."/>
            <person name="van Gessel N."/>
            <person name="Grimwood J."/>
            <person name="Hayes R.D."/>
            <person name="Graham S.W."/>
            <person name="Gunter L.E."/>
            <person name="McDaniel S.F."/>
            <person name="Hoernstein S.N.W."/>
            <person name="Larsson A."/>
            <person name="Li F.W."/>
            <person name="Perroud P.F."/>
            <person name="Phillips J."/>
            <person name="Ranjan P."/>
            <person name="Rokshar D.S."/>
            <person name="Rothfels C.J."/>
            <person name="Schneider L."/>
            <person name="Shu S."/>
            <person name="Stevenson D.W."/>
            <person name="Thummler F."/>
            <person name="Tillich M."/>
            <person name="Villarreal Aguilar J.C."/>
            <person name="Widiez T."/>
            <person name="Wong G.K."/>
            <person name="Wymore A."/>
            <person name="Zhang Y."/>
            <person name="Zimmer A.D."/>
            <person name="Quatrano R.S."/>
            <person name="Mayer K.F.X."/>
            <person name="Goodstein D."/>
            <person name="Casacuberta J.M."/>
            <person name="Vandepoele K."/>
            <person name="Reski R."/>
            <person name="Cuming A.C."/>
            <person name="Tuskan G.A."/>
            <person name="Maumus F."/>
            <person name="Salse J."/>
            <person name="Schmutz J."/>
            <person name="Rensing S.A."/>
        </authorList>
    </citation>
    <scope>NUCLEOTIDE SEQUENCE [LARGE SCALE GENOMIC DNA]</scope>
    <source>
        <strain evidence="8 9">cv. Gransden 2004</strain>
    </source>
</reference>
<dbReference type="PANTHER" id="PTHR31899:SF9">
    <property type="entry name" value="BETA-CAROTENE 3-HYDROXYLASE 1, CHLOROPLASTIC"/>
    <property type="match status" value="1"/>
</dbReference>
<dbReference type="OrthoDB" id="9990796at2759"/>
<reference evidence="8" key="3">
    <citation type="submission" date="2020-12" db="UniProtKB">
        <authorList>
            <consortium name="EnsemblPlants"/>
        </authorList>
    </citation>
    <scope>IDENTIFICATION</scope>
</reference>
<feature type="domain" description="Fatty acid hydroxylase" evidence="6">
    <location>
        <begin position="191"/>
        <end position="318"/>
    </location>
</feature>
<dbReference type="Gramene" id="Pp3c21_16590V3.1">
    <property type="protein sequence ID" value="Pp3c21_16590V3.1"/>
    <property type="gene ID" value="Pp3c21_16590"/>
</dbReference>
<dbReference type="Gramene" id="Pp3c21_16590V3.2">
    <property type="protein sequence ID" value="Pp3c21_16590V3.2"/>
    <property type="gene ID" value="Pp3c21_16590"/>
</dbReference>
<dbReference type="GeneID" id="112273933"/>
<evidence type="ECO:0000256" key="3">
    <source>
        <dbReference type="ARBA" id="ARBA00023002"/>
    </source>
</evidence>
<dbReference type="RefSeq" id="XP_024358766.1">
    <property type="nucleotide sequence ID" value="XM_024502998.2"/>
</dbReference>
<sequence>MAECVATPHSVVSRSIHPCVSAAHSRNLRNRPDGLAFNPLKCCRRNTGSLTAEISFRTQESLRCERRPGAPVRVSPTGNSSQEPIQLSAEAEEGYENVPAGEHSVSSIDFASSLVTAVGSDASSETELSGKKRRNRKGERKVYLMAAVASSVGFITLSAGAVYYRFYWQLQGSGEVPYSEMTGTFSLAIGAAVGMEYWARWAHKALWHDSLWNMHESHHRPREGPFEMNDVFAIINAIPAISLIAYGFFHKGLVPGLCFGAGLGITMFGMAYMFVHDGLVHRRFPVGPVADVPYLQKVAAAHQLHHADLFEGVPFGLFLGPQELENVGGEEELQTLLDSKCKARKE</sequence>
<name>A0A2K1ISA9_PHYPA</name>
<evidence type="ECO:0000256" key="5">
    <source>
        <dbReference type="SAM" id="Phobius"/>
    </source>
</evidence>
<dbReference type="GO" id="GO:0016117">
    <property type="term" value="P:carotenoid biosynthetic process"/>
    <property type="evidence" value="ECO:0007669"/>
    <property type="project" value="UniProtKB-KW"/>
</dbReference>
<keyword evidence="5" id="KW-0472">Membrane</keyword>
<dbReference type="Pfam" id="PF04116">
    <property type="entry name" value="FA_hydroxylase"/>
    <property type="match status" value="1"/>
</dbReference>
<dbReference type="AlphaFoldDB" id="A0A2K1ISA9"/>
<dbReference type="FunCoup" id="A0A2K1ISA9">
    <property type="interactions" value="349"/>
</dbReference>
<dbReference type="EnsemblPlants" id="Pp3c21_16590V3.1">
    <property type="protein sequence ID" value="Pp3c21_16590V3.1"/>
    <property type="gene ID" value="Pp3c21_16590"/>
</dbReference>
<evidence type="ECO:0000256" key="2">
    <source>
        <dbReference type="ARBA" id="ARBA00022746"/>
    </source>
</evidence>
<protein>
    <recommendedName>
        <fullName evidence="4">beta-carotene 3-hydroxylase</fullName>
        <ecNumber evidence="4">1.14.15.24</ecNumber>
    </recommendedName>
</protein>
<feature type="transmembrane region" description="Helical" evidence="5">
    <location>
        <begin position="254"/>
        <end position="275"/>
    </location>
</feature>
<keyword evidence="3" id="KW-0560">Oxidoreductase</keyword>
<dbReference type="GO" id="GO:0010291">
    <property type="term" value="F:beta-carotene 3-hydroxylase activity"/>
    <property type="evidence" value="ECO:0007669"/>
    <property type="project" value="UniProtKB-EC"/>
</dbReference>
<evidence type="ECO:0000256" key="1">
    <source>
        <dbReference type="ARBA" id="ARBA00009324"/>
    </source>
</evidence>
<evidence type="ECO:0000313" key="8">
    <source>
        <dbReference type="EnsemblPlants" id="Pp3c21_16590V3.1"/>
    </source>
</evidence>
<feature type="transmembrane region" description="Helical" evidence="5">
    <location>
        <begin position="231"/>
        <end position="248"/>
    </location>
</feature>
<keyword evidence="5" id="KW-1133">Transmembrane helix</keyword>
<dbReference type="EC" id="1.14.15.24" evidence="4"/>
<evidence type="ECO:0000313" key="9">
    <source>
        <dbReference type="Proteomes" id="UP000006727"/>
    </source>
</evidence>
<dbReference type="STRING" id="3218.A0A2K1ISA9"/>
<evidence type="ECO:0000256" key="4">
    <source>
        <dbReference type="ARBA" id="ARBA00026097"/>
    </source>
</evidence>
<reference evidence="7 9" key="1">
    <citation type="journal article" date="2008" name="Science">
        <title>The Physcomitrella genome reveals evolutionary insights into the conquest of land by plants.</title>
        <authorList>
            <person name="Rensing S."/>
            <person name="Lang D."/>
            <person name="Zimmer A."/>
            <person name="Terry A."/>
            <person name="Salamov A."/>
            <person name="Shapiro H."/>
            <person name="Nishiyama T."/>
            <person name="Perroud P.-F."/>
            <person name="Lindquist E."/>
            <person name="Kamisugi Y."/>
            <person name="Tanahashi T."/>
            <person name="Sakakibara K."/>
            <person name="Fujita T."/>
            <person name="Oishi K."/>
            <person name="Shin-I T."/>
            <person name="Kuroki Y."/>
            <person name="Toyoda A."/>
            <person name="Suzuki Y."/>
            <person name="Hashimoto A."/>
            <person name="Yamaguchi K."/>
            <person name="Sugano A."/>
            <person name="Kohara Y."/>
            <person name="Fujiyama A."/>
            <person name="Anterola A."/>
            <person name="Aoki S."/>
            <person name="Ashton N."/>
            <person name="Barbazuk W.B."/>
            <person name="Barker E."/>
            <person name="Bennetzen J."/>
            <person name="Bezanilla M."/>
            <person name="Blankenship R."/>
            <person name="Cho S.H."/>
            <person name="Dutcher S."/>
            <person name="Estelle M."/>
            <person name="Fawcett J.A."/>
            <person name="Gundlach H."/>
            <person name="Hanada K."/>
            <person name="Heyl A."/>
            <person name="Hicks K.A."/>
            <person name="Hugh J."/>
            <person name="Lohr M."/>
            <person name="Mayer K."/>
            <person name="Melkozernov A."/>
            <person name="Murata T."/>
            <person name="Nelson D."/>
            <person name="Pils B."/>
            <person name="Prigge M."/>
            <person name="Reiss B."/>
            <person name="Renner T."/>
            <person name="Rombauts S."/>
            <person name="Rushton P."/>
            <person name="Sanderfoot A."/>
            <person name="Schween G."/>
            <person name="Shiu S.-H."/>
            <person name="Stueber K."/>
            <person name="Theodoulou F.L."/>
            <person name="Tu H."/>
            <person name="Van de Peer Y."/>
            <person name="Verrier P.J."/>
            <person name="Waters E."/>
            <person name="Wood A."/>
            <person name="Yang L."/>
            <person name="Cove D."/>
            <person name="Cuming A."/>
            <person name="Hasebe M."/>
            <person name="Lucas S."/>
            <person name="Mishler D.B."/>
            <person name="Reski R."/>
            <person name="Grigoriev I."/>
            <person name="Quatrano R.S."/>
            <person name="Boore J.L."/>
        </authorList>
    </citation>
    <scope>NUCLEOTIDE SEQUENCE [LARGE SCALE GENOMIC DNA]</scope>
    <source>
        <strain evidence="8 9">cv. Gransden 2004</strain>
    </source>
</reference>
<gene>
    <name evidence="8" type="primary">LOC112273933</name>
    <name evidence="7" type="ORF">PHYPA_026279</name>
</gene>
<dbReference type="PANTHER" id="PTHR31899">
    <property type="entry name" value="BETA-CAROTENE 3-HYDROXYLASE 1, CHLOROPLASTIC"/>
    <property type="match status" value="1"/>
</dbReference>
<keyword evidence="9" id="KW-1185">Reference proteome</keyword>
<evidence type="ECO:0000259" key="6">
    <source>
        <dbReference type="Pfam" id="PF04116"/>
    </source>
</evidence>
<keyword evidence="2" id="KW-0125">Carotenoid biosynthesis</keyword>
<evidence type="ECO:0000313" key="7">
    <source>
        <dbReference type="EMBL" id="PNR32154.1"/>
    </source>
</evidence>
<dbReference type="Proteomes" id="UP000006727">
    <property type="component" value="Chromosome 21"/>
</dbReference>
<proteinExistence type="inferred from homology"/>
<feature type="transmembrane region" description="Helical" evidence="5">
    <location>
        <begin position="142"/>
        <end position="166"/>
    </location>
</feature>